<gene>
    <name evidence="6" type="ORF">CDO51_00875</name>
</gene>
<dbReference type="Pfam" id="PF01869">
    <property type="entry name" value="BcrAD_BadFG"/>
    <property type="match status" value="1"/>
</dbReference>
<dbReference type="InterPro" id="IPR043129">
    <property type="entry name" value="ATPase_NBD"/>
</dbReference>
<evidence type="ECO:0000259" key="5">
    <source>
        <dbReference type="Pfam" id="PF01869"/>
    </source>
</evidence>
<dbReference type="Proteomes" id="UP000214588">
    <property type="component" value="Unassembled WGS sequence"/>
</dbReference>
<dbReference type="AlphaFoldDB" id="A0A226C190"/>
<accession>A0A226C190</accession>
<keyword evidence="7" id="KW-1185">Reference proteome</keyword>
<evidence type="ECO:0000256" key="3">
    <source>
        <dbReference type="ARBA" id="ARBA00023004"/>
    </source>
</evidence>
<feature type="domain" description="ATPase BadF/BadG/BcrA/BcrD type" evidence="5">
    <location>
        <begin position="4"/>
        <end position="251"/>
    </location>
</feature>
<dbReference type="InterPro" id="IPR008275">
    <property type="entry name" value="CoA_E_activase_dom"/>
</dbReference>
<dbReference type="NCBIfam" id="TIGR00241">
    <property type="entry name" value="CoA_E_activ"/>
    <property type="match status" value="1"/>
</dbReference>
<evidence type="ECO:0000256" key="2">
    <source>
        <dbReference type="ARBA" id="ARBA00022723"/>
    </source>
</evidence>
<keyword evidence="3" id="KW-0408">Iron</keyword>
<reference evidence="6 7" key="1">
    <citation type="submission" date="2017-06" db="EMBL/GenBank/DDBJ databases">
        <title>Draft Genome Sequence of Natranaerobius trueperi halophilic, alkalithermophilic bacteria from soda lakes.</title>
        <authorList>
            <person name="Zhao B."/>
        </authorList>
    </citation>
    <scope>NUCLEOTIDE SEQUENCE [LARGE SCALE GENOMIC DNA]</scope>
    <source>
        <strain evidence="6 7">DSM 18760</strain>
    </source>
</reference>
<dbReference type="OrthoDB" id="9778513at2"/>
<comment type="cofactor">
    <cofactor evidence="1">
        <name>[4Fe-4S] cluster</name>
        <dbReference type="ChEBI" id="CHEBI:49883"/>
    </cofactor>
</comment>
<dbReference type="PANTHER" id="PTHR32329">
    <property type="entry name" value="BIFUNCTIONAL PROTEIN [INCLUDES 2-HYDROXYACYL-COA DEHYDRATASE (N-TER) AND ITS ACTIVATOR DOMAIN (C_TERM)-RELATED"/>
    <property type="match status" value="1"/>
</dbReference>
<comment type="caution">
    <text evidence="6">The sequence shown here is derived from an EMBL/GenBank/DDBJ whole genome shotgun (WGS) entry which is preliminary data.</text>
</comment>
<organism evidence="6 7">
    <name type="scientific">Natranaerobius trueperi</name>
    <dbReference type="NCBI Taxonomy" id="759412"/>
    <lineage>
        <taxon>Bacteria</taxon>
        <taxon>Bacillati</taxon>
        <taxon>Bacillota</taxon>
        <taxon>Clostridia</taxon>
        <taxon>Natranaerobiales</taxon>
        <taxon>Natranaerobiaceae</taxon>
        <taxon>Natranaerobius</taxon>
    </lineage>
</organism>
<evidence type="ECO:0000256" key="4">
    <source>
        <dbReference type="ARBA" id="ARBA00023014"/>
    </source>
</evidence>
<protein>
    <submittedName>
        <fullName evidence="6">2-hydroxyglutaryl-CoA dehydratase</fullName>
    </submittedName>
</protein>
<name>A0A226C190_9FIRM</name>
<dbReference type="RefSeq" id="WP_089022410.1">
    <property type="nucleotide sequence ID" value="NZ_NIQC01000001.1"/>
</dbReference>
<dbReference type="InterPro" id="IPR051805">
    <property type="entry name" value="Dehydratase_Activator_Redct"/>
</dbReference>
<dbReference type="Gene3D" id="3.30.420.40">
    <property type="match status" value="2"/>
</dbReference>
<keyword evidence="2" id="KW-0479">Metal-binding</keyword>
<dbReference type="CDD" id="cd24036">
    <property type="entry name" value="ASKHA_NBD_BcrAD_BadFG_HgdC_HadI"/>
    <property type="match status" value="1"/>
</dbReference>
<dbReference type="SUPFAM" id="SSF53067">
    <property type="entry name" value="Actin-like ATPase domain"/>
    <property type="match status" value="1"/>
</dbReference>
<dbReference type="InterPro" id="IPR002731">
    <property type="entry name" value="ATPase_BadF"/>
</dbReference>
<dbReference type="PANTHER" id="PTHR32329:SF2">
    <property type="entry name" value="BIFUNCTIONAL PROTEIN [INCLUDES 2-HYDROXYACYL-COA DEHYDRATASE (N-TER) AND ITS ACTIVATOR DOMAIN (C_TERM)"/>
    <property type="match status" value="1"/>
</dbReference>
<keyword evidence="4" id="KW-0411">Iron-sulfur</keyword>
<dbReference type="EMBL" id="NIQC01000001">
    <property type="protein sequence ID" value="OWZ84986.1"/>
    <property type="molecule type" value="Genomic_DNA"/>
</dbReference>
<evidence type="ECO:0000256" key="1">
    <source>
        <dbReference type="ARBA" id="ARBA00001966"/>
    </source>
</evidence>
<dbReference type="GO" id="GO:0046872">
    <property type="term" value="F:metal ion binding"/>
    <property type="evidence" value="ECO:0007669"/>
    <property type="project" value="UniProtKB-KW"/>
</dbReference>
<sequence length="260" mass="27872">MYTVGIDIGSVTTKGVLYDGSNFRSIYKPTGFDPTTIGESIIDDICTEFNISKGQISKVLGTGYGRIHLPFADKVVSEIICQGKGCNYLFSDVKGILDVGGQDSKAMLINSNGKVLDFVLNDKCAAGTGRFLEMSVKALGLTLKDIDEIAFNKEPIEIGSMCSVFCETEVLNLMMQGKDKGAIVAGLLKSIATRISTMINKVNPASEKIIFTGGVAKSKVLRNYLRQISGYDVTTPNSPIITAALGASIIGYEQLLKEAN</sequence>
<dbReference type="GO" id="GO:0051536">
    <property type="term" value="F:iron-sulfur cluster binding"/>
    <property type="evidence" value="ECO:0007669"/>
    <property type="project" value="UniProtKB-KW"/>
</dbReference>
<evidence type="ECO:0000313" key="7">
    <source>
        <dbReference type="Proteomes" id="UP000214588"/>
    </source>
</evidence>
<evidence type="ECO:0000313" key="6">
    <source>
        <dbReference type="EMBL" id="OWZ84986.1"/>
    </source>
</evidence>
<proteinExistence type="predicted"/>